<dbReference type="EMBL" id="FR823390">
    <property type="protein sequence ID" value="CBZ53494.1"/>
    <property type="molecule type" value="Genomic_DNA"/>
</dbReference>
<dbReference type="PANTHER" id="PTHR12705:SF0">
    <property type="entry name" value="ORIGIN RECOGNITION COMPLEX SUBUNIT 5"/>
    <property type="match status" value="1"/>
</dbReference>
<dbReference type="Pfam" id="PF14630">
    <property type="entry name" value="ORC5_C"/>
    <property type="match status" value="1"/>
</dbReference>
<dbReference type="OMA" id="ESPPCEA"/>
<dbReference type="GeneID" id="13442748"/>
<dbReference type="RefSeq" id="XP_003883526.1">
    <property type="nucleotide sequence ID" value="XM_003883477.1"/>
</dbReference>
<feature type="compositionally biased region" description="Basic and acidic residues" evidence="1">
    <location>
        <begin position="1"/>
        <end position="13"/>
    </location>
</feature>
<reference evidence="3" key="1">
    <citation type="submission" date="2011-02" db="EMBL/GenBank/DDBJ databases">
        <authorList>
            <person name="Aslett M."/>
        </authorList>
    </citation>
    <scope>NUCLEOTIDE SEQUENCE</scope>
    <source>
        <strain evidence="3">Liverpool</strain>
    </source>
</reference>
<feature type="region of interest" description="Disordered" evidence="1">
    <location>
        <begin position="968"/>
        <end position="998"/>
    </location>
</feature>
<proteinExistence type="predicted"/>
<feature type="compositionally biased region" description="Low complexity" evidence="1">
    <location>
        <begin position="821"/>
        <end position="843"/>
    </location>
</feature>
<protein>
    <recommendedName>
        <fullName evidence="2">Origin recognition complex subunit 5 C-terminal domain-containing protein</fullName>
    </recommendedName>
</protein>
<dbReference type="EMBL" id="LN714483">
    <property type="protein sequence ID" value="CEL67482.1"/>
    <property type="molecule type" value="Genomic_DNA"/>
</dbReference>
<dbReference type="eggNOG" id="ENOG502SGGZ">
    <property type="taxonomic scope" value="Eukaryota"/>
</dbReference>
<feature type="compositionally biased region" description="Basic and acidic residues" evidence="1">
    <location>
        <begin position="273"/>
        <end position="282"/>
    </location>
</feature>
<feature type="compositionally biased region" description="Basic and acidic residues" evidence="1">
    <location>
        <begin position="1048"/>
        <end position="1057"/>
    </location>
</feature>
<dbReference type="OrthoDB" id="332279at2759"/>
<organism evidence="3 5">
    <name type="scientific">Neospora caninum (strain Liverpool)</name>
    <dbReference type="NCBI Taxonomy" id="572307"/>
    <lineage>
        <taxon>Eukaryota</taxon>
        <taxon>Sar</taxon>
        <taxon>Alveolata</taxon>
        <taxon>Apicomplexa</taxon>
        <taxon>Conoidasida</taxon>
        <taxon>Coccidia</taxon>
        <taxon>Eucoccidiorida</taxon>
        <taxon>Eimeriorina</taxon>
        <taxon>Sarcocystidae</taxon>
        <taxon>Neospora</taxon>
    </lineage>
</organism>
<name>F0VID3_NEOCL</name>
<dbReference type="GO" id="GO:0003688">
    <property type="term" value="F:DNA replication origin binding"/>
    <property type="evidence" value="ECO:0007669"/>
    <property type="project" value="TreeGrafter"/>
</dbReference>
<feature type="compositionally biased region" description="Basic and acidic residues" evidence="1">
    <location>
        <begin position="365"/>
        <end position="374"/>
    </location>
</feature>
<feature type="region of interest" description="Disordered" evidence="1">
    <location>
        <begin position="1"/>
        <end position="29"/>
    </location>
</feature>
<dbReference type="InterPro" id="IPR047088">
    <property type="entry name" value="ORC5_C"/>
</dbReference>
<keyword evidence="5" id="KW-1185">Reference proteome</keyword>
<feature type="domain" description="Origin recognition complex subunit 5 C-terminal" evidence="2">
    <location>
        <begin position="1286"/>
        <end position="1430"/>
    </location>
</feature>
<feature type="compositionally biased region" description="Low complexity" evidence="1">
    <location>
        <begin position="193"/>
        <end position="207"/>
    </location>
</feature>
<feature type="region of interest" description="Disordered" evidence="1">
    <location>
        <begin position="649"/>
        <end position="709"/>
    </location>
</feature>
<feature type="region of interest" description="Disordered" evidence="1">
    <location>
        <begin position="821"/>
        <end position="850"/>
    </location>
</feature>
<gene>
    <name evidence="4" type="ORF">BN1204_032810</name>
    <name evidence="3" type="ORF">NCLIV_032810</name>
</gene>
<dbReference type="InterPro" id="IPR027417">
    <property type="entry name" value="P-loop_NTPase"/>
</dbReference>
<evidence type="ECO:0000313" key="3">
    <source>
        <dbReference type="EMBL" id="CBZ53494.1"/>
    </source>
</evidence>
<evidence type="ECO:0000313" key="4">
    <source>
        <dbReference type="EMBL" id="CEL67482.1"/>
    </source>
</evidence>
<dbReference type="GO" id="GO:0005664">
    <property type="term" value="C:nuclear origin of replication recognition complex"/>
    <property type="evidence" value="ECO:0007669"/>
    <property type="project" value="TreeGrafter"/>
</dbReference>
<reference evidence="3" key="2">
    <citation type="submission" date="2011-03" db="EMBL/GenBank/DDBJ databases">
        <title>Comparative genomics and transcriptomics of Neospora caninum and Toxoplasma gondii.</title>
        <authorList>
            <person name="Reid A.J."/>
            <person name="Sohal A."/>
            <person name="Harris D."/>
            <person name="Quail M."/>
            <person name="Sanders M."/>
            <person name="Berriman M."/>
            <person name="Wastling J.M."/>
            <person name="Pain A."/>
        </authorList>
    </citation>
    <scope>NUCLEOTIDE SEQUENCE</scope>
    <source>
        <strain evidence="3">Liverpool</strain>
    </source>
</reference>
<dbReference type="VEuPathDB" id="ToxoDB:NCLIV_032810"/>
<accession>F0VID3</accession>
<evidence type="ECO:0000259" key="2">
    <source>
        <dbReference type="Pfam" id="PF14630"/>
    </source>
</evidence>
<sequence>MEDRRAASSRDRQQACAALESSSALGNGKPGVADGLRAAAARAVAASRRSKTGLVAAASHLSANAGSALLNPLKRRRVREQGGEDDFWSPSPDFQSPVTVEAHTSEMALPRRKGETAESRRPASRDSRAPAVCTAAVDGRCTYSPAEASAPENGGGEKKRKKRLSVTMHPGSPERLYYEAYDEGDREATEAHSGTATARTGTLLASAPVPGRGAAKAAGALSERLDRYQRPSSQKVESGGELEGFSSAKVKKASREATPSRRRTTSRGPGADPNEKENKALQERSPLPSLKNLYVQLSDDEESPAAGGRTLHTFPLSGHPPGKTEERGDGSEAPGKASQVPPCASARGQAPVFPSLLTHAVAGGSREDTVKNAERPPASSVSSAPSFSGEGRPLTAAEARAGESAQNTADTRSREINAATKQSEQGGADEPPEPPAVTLSVSSGLQCELTPPAGGQYGACGDPAAFAPFSASMAQEPAFTSPSLASASSFQSSFSPHALGADQLCPFSPSAPSPRAAPLSTLPLDSPWHAVPAPLRKAVAECMQAFGRERSRQLSRLVALLGDVVHPVSPIEVVGLPGTGKSHLLLSLFGASGLAWGYVDCAAACATAGAGRLAARQAICGKLLLHLALQLRRELGAALHSVHALGACARRRRESPRASEGPQEAQERSSARPQRTKSASPAGPTADLAAPVAPSPVSPRREPASASPFASAAALERLEAELQEKKSALDRLLRQMQSGGKRSADTLAFSGTLFSAGFSANSVEQFVSLLRQLLRCSSPLARPFSVPLVIDEAFCLAQNMPDLLHALLRLPELLGGESSLGGARSEGWGASPESPPCEAASPESETDPFAPEKTLEGKELVLPPRNVCVVLVGRSPLRPEIFEGLPQPPRVHFRAYEANESRDILVRSFRSLGLPVLRLTATQQAARRPKTDCETRQCTDTELSARKKIEQWVYGLLEPVEQRTVVGVAGREGEDGETSRAAERDAEAREQAKEAREGLREDGYAWESRLVLRRMRRRLRDPHAPEQLDPSTAIHAAETAGAGNGGEAPKDQTEKLRSATPMRRSCVEPSPGTELEEGSGEYEKTPYATRGGKDHARLSSRSEAAVAQTCEAAACGVTVSSPGENGEGRGAARAPEEVDLLLDVEVLWSHFVTLFIQAFHQSLKSDFHEQRFLCREFWGQAMNLLLQDPSDAGISALAAAATQAAATQAAATASSPFSFASVRAASVAAASFLARLLHPHFRAALRHPFSHFLPDLQNRQILDAKRTTVWGASVQDRHTAARRLELPRLGKVLLVAAALAAYTPASRDKRHFNDCFGNVFRVARPRHAPLLQSPLLATGRTARGSPAVSLSPRKSAGKSVSEKLEQDFLPRALPKTFTLLRWLALAECLGSAPAAKGRQASIGMMDAGTCQQIAALLRLGLVRIATGSGNDARGSGGYGALGVLKTAAQTWGSEWTQPLGWVLGQQQFLAVHARGKSDVFMLGAGTSGAAGGGYLPELFNSHARLALHAPLGVVKESADSLGINLAEALVG</sequence>
<feature type="compositionally biased region" description="Basic and acidic residues" evidence="1">
    <location>
        <begin position="112"/>
        <end position="128"/>
    </location>
</feature>
<feature type="compositionally biased region" description="Low complexity" evidence="1">
    <location>
        <begin position="376"/>
        <end position="388"/>
    </location>
</feature>
<dbReference type="SUPFAM" id="SSF52540">
    <property type="entry name" value="P-loop containing nucleoside triphosphate hydrolases"/>
    <property type="match status" value="1"/>
</dbReference>
<feature type="region of interest" description="Disordered" evidence="1">
    <location>
        <begin position="1040"/>
        <end position="1100"/>
    </location>
</feature>
<feature type="compositionally biased region" description="Basic and acidic residues" evidence="1">
    <location>
        <begin position="971"/>
        <end position="998"/>
    </location>
</feature>
<reference evidence="5" key="3">
    <citation type="journal article" date="2012" name="PLoS Pathog.">
        <title>Comparative genomics of the apicomplexan parasites Toxoplasma gondii and Neospora caninum: Coccidia differing in host range and transmission strategy.</title>
        <authorList>
            <person name="Reid A.J."/>
            <person name="Vermont S.J."/>
            <person name="Cotton J.A."/>
            <person name="Harris D."/>
            <person name="Hill-Cawthorne G.A."/>
            <person name="Konen-Waisman S."/>
            <person name="Latham S.M."/>
            <person name="Mourier T."/>
            <person name="Norton R."/>
            <person name="Quail M.A."/>
            <person name="Sanders M."/>
            <person name="Shanmugam D."/>
            <person name="Sohal A."/>
            <person name="Wasmuth J.D."/>
            <person name="Brunk B."/>
            <person name="Grigg M.E."/>
            <person name="Howard J.C."/>
            <person name="Parkinson J."/>
            <person name="Roos D.S."/>
            <person name="Trees A.J."/>
            <person name="Berriman M."/>
            <person name="Pain A."/>
            <person name="Wastling J.M."/>
        </authorList>
    </citation>
    <scope>NUCLEOTIDE SEQUENCE [LARGE SCALE GENOMIC DNA]</scope>
    <source>
        <strain evidence="5">Liverpool</strain>
    </source>
</reference>
<dbReference type="InterPro" id="IPR020796">
    <property type="entry name" value="ORC5"/>
</dbReference>
<evidence type="ECO:0000313" key="5">
    <source>
        <dbReference type="Proteomes" id="UP000007494"/>
    </source>
</evidence>
<feature type="region of interest" description="Disordered" evidence="1">
    <location>
        <begin position="65"/>
        <end position="442"/>
    </location>
</feature>
<reference evidence="4" key="4">
    <citation type="journal article" date="2015" name="PLoS ONE">
        <title>Comprehensive Evaluation of Toxoplasma gondii VEG and Neospora caninum LIV Genomes with Tachyzoite Stage Transcriptome and Proteome Defines Novel Transcript Features.</title>
        <authorList>
            <person name="Ramaprasad A."/>
            <person name="Mourier T."/>
            <person name="Naeem R."/>
            <person name="Malas T.B."/>
            <person name="Moussa E."/>
            <person name="Panigrahi A."/>
            <person name="Vermont S.J."/>
            <person name="Otto T.D."/>
            <person name="Wastling J."/>
            <person name="Pain A."/>
        </authorList>
    </citation>
    <scope>NUCLEOTIDE SEQUENCE</scope>
    <source>
        <strain evidence="4">Liverpool</strain>
    </source>
</reference>
<dbReference type="InParanoid" id="F0VID3"/>
<dbReference type="Proteomes" id="UP000007494">
    <property type="component" value="Chromosome VIII"/>
</dbReference>
<evidence type="ECO:0000256" key="1">
    <source>
        <dbReference type="SAM" id="MobiDB-lite"/>
    </source>
</evidence>
<dbReference type="GO" id="GO:0006270">
    <property type="term" value="P:DNA replication initiation"/>
    <property type="evidence" value="ECO:0007669"/>
    <property type="project" value="TreeGrafter"/>
</dbReference>
<dbReference type="PANTHER" id="PTHR12705">
    <property type="entry name" value="ORIGIN RECOGNITION COMPLEX SUBUNIT 5"/>
    <property type="match status" value="1"/>
</dbReference>